<dbReference type="Proteomes" id="UP000198828">
    <property type="component" value="Unassembled WGS sequence"/>
</dbReference>
<protein>
    <submittedName>
        <fullName evidence="1">Cysteine-rich CWC</fullName>
    </submittedName>
</protein>
<proteinExistence type="predicted"/>
<dbReference type="EMBL" id="FNNG01000007">
    <property type="protein sequence ID" value="SDX13523.1"/>
    <property type="molecule type" value="Genomic_DNA"/>
</dbReference>
<dbReference type="Pfam" id="PF14375">
    <property type="entry name" value="Cys_rich_CWC"/>
    <property type="match status" value="1"/>
</dbReference>
<dbReference type="AlphaFoldDB" id="A0A1H2Z7P7"/>
<name>A0A1H2Z7P7_9FIRM</name>
<accession>A0A1H2Z7P7</accession>
<dbReference type="InterPro" id="IPR032720">
    <property type="entry name" value="Cys_rich_CWC"/>
</dbReference>
<gene>
    <name evidence="1" type="ORF">SAMN05660923_01754</name>
</gene>
<evidence type="ECO:0000313" key="1">
    <source>
        <dbReference type="EMBL" id="SDX13523.1"/>
    </source>
</evidence>
<dbReference type="RefSeq" id="WP_093752857.1">
    <property type="nucleotide sequence ID" value="NZ_FNNG01000007.1"/>
</dbReference>
<dbReference type="OrthoDB" id="5625686at2"/>
<organism evidence="1 2">
    <name type="scientific">Tepidimicrobium xylanilyticum</name>
    <dbReference type="NCBI Taxonomy" id="1123352"/>
    <lineage>
        <taxon>Bacteria</taxon>
        <taxon>Bacillati</taxon>
        <taxon>Bacillota</taxon>
        <taxon>Tissierellia</taxon>
        <taxon>Tissierellales</taxon>
        <taxon>Tepidimicrobiaceae</taxon>
        <taxon>Tepidimicrobium</taxon>
    </lineage>
</organism>
<sequence>MALTEQEKTCPICGKNNNCQHGEGSCWCTEVEIPSHIFELVPDDKKGKVCICKDCIDRYTRNKG</sequence>
<evidence type="ECO:0000313" key="2">
    <source>
        <dbReference type="Proteomes" id="UP000198828"/>
    </source>
</evidence>
<keyword evidence="2" id="KW-1185">Reference proteome</keyword>
<reference evidence="1 2" key="1">
    <citation type="submission" date="2016-10" db="EMBL/GenBank/DDBJ databases">
        <authorList>
            <person name="de Groot N.N."/>
        </authorList>
    </citation>
    <scope>NUCLEOTIDE SEQUENCE [LARGE SCALE GENOMIC DNA]</scope>
    <source>
        <strain evidence="1 2">DSM 23310</strain>
    </source>
</reference>